<keyword evidence="6" id="KW-0206">Cytoskeleton</keyword>
<reference evidence="10" key="1">
    <citation type="submission" date="2015-12" db="EMBL/GenBank/DDBJ databases">
        <title>De novo transcriptome assembly of four potential Pierce s Disease insect vectors from Arizona vineyards.</title>
        <authorList>
            <person name="Tassone E.E."/>
        </authorList>
    </citation>
    <scope>NUCLEOTIDE SEQUENCE</scope>
</reference>
<keyword evidence="4" id="KW-0677">Repeat</keyword>
<comment type="subcellular location">
    <subcellularLocation>
        <location evidence="1">Cytoplasm</location>
        <location evidence="1">Cytoskeleton</location>
    </subcellularLocation>
</comment>
<dbReference type="Pfam" id="PF21033">
    <property type="entry name" value="RMD1-3"/>
    <property type="match status" value="1"/>
</dbReference>
<gene>
    <name evidence="10" type="ORF">g.29620</name>
</gene>
<evidence type="ECO:0000256" key="8">
    <source>
        <dbReference type="ARBA" id="ARBA00041958"/>
    </source>
</evidence>
<name>A0A1B6BYE1_9HEMI</name>
<proteinExistence type="predicted"/>
<evidence type="ECO:0000256" key="4">
    <source>
        <dbReference type="ARBA" id="ARBA00022737"/>
    </source>
</evidence>
<evidence type="ECO:0000256" key="6">
    <source>
        <dbReference type="ARBA" id="ARBA00023212"/>
    </source>
</evidence>
<sequence>MKIYQLFYRALSTYCPPSIIASFKNKIKPRRIKYFETNRPSCIKQQTIKKPVWLLWTFSLWSLKEKKIEDSMEVGKTKISKLIEEADKLFGLNKNREIITVLGEFKDTKNVEILWRLVRAEYNLSQEQSTSEAERKSLIFDAYTIILEALEIDDNHYATHKWMAVLLDARSAYDGLKARITQLERVKSHMMRAAELNPKDATTLYMIGNWCYQIADMPWIQRKIAATIFVAPPTSSFEEALPYFMKAEEVEPRFYSRNLLMLGKTYLKLKKDNHARYYLELVVNYPPSSEDDRAASKEANQLLSSMKPKQEPLPKSVPV</sequence>
<accession>A0A1B6BYE1</accession>
<dbReference type="EMBL" id="GEDC01031234">
    <property type="protein sequence ID" value="JAS06064.1"/>
    <property type="molecule type" value="Transcribed_RNA"/>
</dbReference>
<evidence type="ECO:0000256" key="2">
    <source>
        <dbReference type="ARBA" id="ARBA00011375"/>
    </source>
</evidence>
<dbReference type="InterPro" id="IPR011990">
    <property type="entry name" value="TPR-like_helical_dom_sf"/>
</dbReference>
<evidence type="ECO:0000256" key="7">
    <source>
        <dbReference type="ARBA" id="ARBA00039966"/>
    </source>
</evidence>
<dbReference type="GO" id="GO:0097431">
    <property type="term" value="C:mitotic spindle pole"/>
    <property type="evidence" value="ECO:0007669"/>
    <property type="project" value="TreeGrafter"/>
</dbReference>
<dbReference type="InterPro" id="IPR049039">
    <property type="entry name" value="RMD1-3_a_helical_rpt"/>
</dbReference>
<evidence type="ECO:0000256" key="5">
    <source>
        <dbReference type="ARBA" id="ARBA00022803"/>
    </source>
</evidence>
<evidence type="ECO:0000256" key="3">
    <source>
        <dbReference type="ARBA" id="ARBA00022490"/>
    </source>
</evidence>
<keyword evidence="5" id="KW-0802">TPR repeat</keyword>
<dbReference type="SUPFAM" id="SSF48452">
    <property type="entry name" value="TPR-like"/>
    <property type="match status" value="1"/>
</dbReference>
<dbReference type="GO" id="GO:0005739">
    <property type="term" value="C:mitochondrion"/>
    <property type="evidence" value="ECO:0007669"/>
    <property type="project" value="TreeGrafter"/>
</dbReference>
<dbReference type="PANTHER" id="PTHR16056:SF16">
    <property type="entry name" value="REGULATOR OF MICROTUBULE DYNAMICS PROTEIN 1"/>
    <property type="match status" value="1"/>
</dbReference>
<feature type="region of interest" description="Disordered" evidence="9">
    <location>
        <begin position="287"/>
        <end position="319"/>
    </location>
</feature>
<dbReference type="AlphaFoldDB" id="A0A1B6BYE1"/>
<keyword evidence="3" id="KW-0963">Cytoplasm</keyword>
<dbReference type="Gene3D" id="1.25.40.10">
    <property type="entry name" value="Tetratricopeptide repeat domain"/>
    <property type="match status" value="1"/>
</dbReference>
<protein>
    <recommendedName>
        <fullName evidence="7">Regulator of microtubule dynamics protein 1</fullName>
    </recommendedName>
    <alternativeName>
        <fullName evidence="8">Protein FAM82B</fullName>
    </alternativeName>
</protein>
<evidence type="ECO:0000313" key="10">
    <source>
        <dbReference type="EMBL" id="JAS06064.1"/>
    </source>
</evidence>
<evidence type="ECO:0000256" key="9">
    <source>
        <dbReference type="SAM" id="MobiDB-lite"/>
    </source>
</evidence>
<comment type="subunit">
    <text evidence="2">Interacts with microtubules.</text>
</comment>
<dbReference type="GO" id="GO:0005876">
    <property type="term" value="C:spindle microtubule"/>
    <property type="evidence" value="ECO:0007669"/>
    <property type="project" value="TreeGrafter"/>
</dbReference>
<dbReference type="GO" id="GO:0008017">
    <property type="term" value="F:microtubule binding"/>
    <property type="evidence" value="ECO:0007669"/>
    <property type="project" value="TreeGrafter"/>
</dbReference>
<organism evidence="10">
    <name type="scientific">Clastoptera arizonana</name>
    <name type="common">Arizona spittle bug</name>
    <dbReference type="NCBI Taxonomy" id="38151"/>
    <lineage>
        <taxon>Eukaryota</taxon>
        <taxon>Metazoa</taxon>
        <taxon>Ecdysozoa</taxon>
        <taxon>Arthropoda</taxon>
        <taxon>Hexapoda</taxon>
        <taxon>Insecta</taxon>
        <taxon>Pterygota</taxon>
        <taxon>Neoptera</taxon>
        <taxon>Paraneoptera</taxon>
        <taxon>Hemiptera</taxon>
        <taxon>Auchenorrhyncha</taxon>
        <taxon>Cercopoidea</taxon>
        <taxon>Clastopteridae</taxon>
        <taxon>Clastoptera</taxon>
    </lineage>
</organism>
<evidence type="ECO:0000256" key="1">
    <source>
        <dbReference type="ARBA" id="ARBA00004245"/>
    </source>
</evidence>
<dbReference type="PANTHER" id="PTHR16056">
    <property type="entry name" value="REGULATOR OF MICROTUBULE DYNAMICS PROTEIN"/>
    <property type="match status" value="1"/>
</dbReference>